<sequence>MLSSVSGFLSALFSTPVPAIETGTKALNCFLNTLIDTLLQAALLAKYL</sequence>
<gene>
    <name evidence="1" type="ORF">CEV34_4765</name>
</gene>
<dbReference type="AlphaFoldDB" id="A0A256G4E7"/>
<evidence type="ECO:0000313" key="2">
    <source>
        <dbReference type="Proteomes" id="UP000216188"/>
    </source>
</evidence>
<organism evidence="1 2">
    <name type="scientific">Brucella pseudogrignonensis</name>
    <dbReference type="NCBI Taxonomy" id="419475"/>
    <lineage>
        <taxon>Bacteria</taxon>
        <taxon>Pseudomonadati</taxon>
        <taxon>Pseudomonadota</taxon>
        <taxon>Alphaproteobacteria</taxon>
        <taxon>Hyphomicrobiales</taxon>
        <taxon>Brucellaceae</taxon>
        <taxon>Brucella/Ochrobactrum group</taxon>
        <taxon>Brucella</taxon>
    </lineage>
</organism>
<dbReference type="Proteomes" id="UP000216188">
    <property type="component" value="Unassembled WGS sequence"/>
</dbReference>
<reference evidence="1 2" key="1">
    <citation type="submission" date="2017-07" db="EMBL/GenBank/DDBJ databases">
        <title>Phylogenetic study on the rhizospheric bacterium Ochrobactrum sp. A44.</title>
        <authorList>
            <person name="Krzyzanowska D.M."/>
            <person name="Ossowicki A."/>
            <person name="Rajewska M."/>
            <person name="Maciag T."/>
            <person name="Kaczynski Z."/>
            <person name="Czerwicka M."/>
            <person name="Jafra S."/>
        </authorList>
    </citation>
    <scope>NUCLEOTIDE SEQUENCE [LARGE SCALE GENOMIC DNA]</scope>
    <source>
        <strain evidence="1 2">CCUG 30717</strain>
    </source>
</reference>
<proteinExistence type="predicted"/>
<name>A0A256G4E7_9HYPH</name>
<comment type="caution">
    <text evidence="1">The sequence shown here is derived from an EMBL/GenBank/DDBJ whole genome shotgun (WGS) entry which is preliminary data.</text>
</comment>
<keyword evidence="2" id="KW-1185">Reference proteome</keyword>
<dbReference type="EMBL" id="NNRM01000046">
    <property type="protein sequence ID" value="OYR21964.1"/>
    <property type="molecule type" value="Genomic_DNA"/>
</dbReference>
<protein>
    <submittedName>
        <fullName evidence="1">Uncharacterized protein</fullName>
    </submittedName>
</protein>
<evidence type="ECO:0000313" key="1">
    <source>
        <dbReference type="EMBL" id="OYR21964.1"/>
    </source>
</evidence>
<accession>A0A256G4E7</accession>